<evidence type="ECO:0000256" key="3">
    <source>
        <dbReference type="SAM" id="SignalP"/>
    </source>
</evidence>
<dbReference type="InterPro" id="IPR031569">
    <property type="entry name" value="ApeC"/>
</dbReference>
<dbReference type="PANTHER" id="PTHR19324">
    <property type="entry name" value="PERFORIN-LIKE PROTEIN 1"/>
    <property type="match status" value="1"/>
</dbReference>
<dbReference type="RefSeq" id="XP_055883664.1">
    <property type="nucleotide sequence ID" value="XM_056027689.1"/>
</dbReference>
<feature type="signal peptide" evidence="3">
    <location>
        <begin position="1"/>
        <end position="21"/>
    </location>
</feature>
<dbReference type="AlphaFoldDB" id="A0A9W3A8I7"/>
<dbReference type="OrthoDB" id="5954510at2759"/>
<proteinExistence type="predicted"/>
<feature type="region of interest" description="Disordered" evidence="2">
    <location>
        <begin position="312"/>
        <end position="334"/>
    </location>
</feature>
<feature type="coiled-coil region" evidence="1">
    <location>
        <begin position="174"/>
        <end position="204"/>
    </location>
</feature>
<evidence type="ECO:0000313" key="7">
    <source>
        <dbReference type="RefSeq" id="XP_055883663.1"/>
    </source>
</evidence>
<evidence type="ECO:0000256" key="2">
    <source>
        <dbReference type="SAM" id="MobiDB-lite"/>
    </source>
</evidence>
<reference evidence="6 7" key="1">
    <citation type="submission" date="2025-04" db="UniProtKB">
        <authorList>
            <consortium name="RefSeq"/>
        </authorList>
    </citation>
    <scope>IDENTIFICATION</scope>
</reference>
<feature type="domain" description="Apextrin C-terminal" evidence="4">
    <location>
        <begin position="217"/>
        <end position="422"/>
    </location>
</feature>
<evidence type="ECO:0000259" key="4">
    <source>
        <dbReference type="Pfam" id="PF16977"/>
    </source>
</evidence>
<protein>
    <submittedName>
        <fullName evidence="6 7">Uncharacterized protein LOC106078851</fullName>
    </submittedName>
</protein>
<evidence type="ECO:0000313" key="5">
    <source>
        <dbReference type="Proteomes" id="UP001165740"/>
    </source>
</evidence>
<organism evidence="5 6">
    <name type="scientific">Biomphalaria glabrata</name>
    <name type="common">Bloodfluke planorb</name>
    <name type="synonym">Freshwater snail</name>
    <dbReference type="NCBI Taxonomy" id="6526"/>
    <lineage>
        <taxon>Eukaryota</taxon>
        <taxon>Metazoa</taxon>
        <taxon>Spiralia</taxon>
        <taxon>Lophotrochozoa</taxon>
        <taxon>Mollusca</taxon>
        <taxon>Gastropoda</taxon>
        <taxon>Heterobranchia</taxon>
        <taxon>Euthyneura</taxon>
        <taxon>Panpulmonata</taxon>
        <taxon>Hygrophila</taxon>
        <taxon>Lymnaeoidea</taxon>
        <taxon>Planorbidae</taxon>
        <taxon>Biomphalaria</taxon>
    </lineage>
</organism>
<evidence type="ECO:0000313" key="8">
    <source>
        <dbReference type="RefSeq" id="XP_055883664.1"/>
    </source>
</evidence>
<dbReference type="Proteomes" id="UP001165740">
    <property type="component" value="Chromosome 4"/>
</dbReference>
<dbReference type="PANTHER" id="PTHR19324:SF33">
    <property type="entry name" value="MUCIN-5AC"/>
    <property type="match status" value="1"/>
</dbReference>
<keyword evidence="5" id="KW-1185">Reference proteome</keyword>
<evidence type="ECO:0000313" key="6">
    <source>
        <dbReference type="RefSeq" id="XP_055883662.1"/>
    </source>
</evidence>
<feature type="chain" id="PRO_5044702776" evidence="3">
    <location>
        <begin position="22"/>
        <end position="425"/>
    </location>
</feature>
<dbReference type="GeneID" id="106078851"/>
<accession>A0A9W3A8I7</accession>
<keyword evidence="1" id="KW-0175">Coiled coil</keyword>
<name>A0A9W3A8I7_BIOGL</name>
<sequence length="425" mass="47743">MLLIMLLTLVLVTLITFCCEAAFLLTMTPNIKFGNEFQKNVSLECRYWGNDAASNIRSVSRIAILKEVTSQEGALVANVNNETKWVVAPFLSPSVFVSGNASTLQDTFLRLTWPVVTFDLFEKYVCEVNGFDSANSVVTERSPEFVAAESNLTVNDILALMVIERQEERSYCDRKIAEANVSSLSRVVEEVESNKREVTQLTQNISGLYHHPMLQFWPEGSYAILMPESGCPLEVAANWTKGYRRFHTESEGTNHNNVSEHSHLMKPVMQKISTDYFFFQHFCVMIDSPGHPWPNGSYCISRRGGSCPPGFSSGSIEIDGEDTNGGSRTDGSLPDGVYKTSDTTMFYCCRSDGSPDDRVELPTLRPFYLYRYNGTCQDVVGMSVTEEEIIMDSEDFSNTDKYSNAFHPDGQVNNIIIYICYYSKV</sequence>
<dbReference type="RefSeq" id="XP_055883662.1">
    <property type="nucleotide sequence ID" value="XM_056027687.1"/>
</dbReference>
<evidence type="ECO:0000256" key="1">
    <source>
        <dbReference type="SAM" id="Coils"/>
    </source>
</evidence>
<keyword evidence="3" id="KW-0732">Signal</keyword>
<dbReference type="OMA" id="HENEEWF"/>
<dbReference type="RefSeq" id="XP_055883663.1">
    <property type="nucleotide sequence ID" value="XM_056027688.1"/>
</dbReference>
<dbReference type="Pfam" id="PF16977">
    <property type="entry name" value="ApeC"/>
    <property type="match status" value="1"/>
</dbReference>
<gene>
    <name evidence="6 7 8" type="primary">LOC106078851</name>
</gene>